<name>M1P8G5_DESSD</name>
<dbReference type="PROSITE" id="PS01129">
    <property type="entry name" value="PSI_RLU"/>
    <property type="match status" value="1"/>
</dbReference>
<dbReference type="SUPFAM" id="SSF55120">
    <property type="entry name" value="Pseudouridine synthase"/>
    <property type="match status" value="1"/>
</dbReference>
<dbReference type="HOGENOM" id="CLU_016902_11_1_7"/>
<sequence length="211" mass="23658">MKTMQVMYEEPEFIVVVKSSGLLSVPGRGSENLDCVSERVKALYPGCIEQPSVHRLDMDTSGLLVVARTKEVHRNLSIQFQEREVHKRYIAILDGELDGSEGVVELPFRLDIDNRPHQIYDPVHGKIGITHWKKLLVQDGKTRIEFTPLTGRTHQLRVHAASEHGLGIPIVGDPLYGTGTGPGLLKLHACFLSFAHPRSGKRLEFYSEPLF</sequence>
<reference evidence="3" key="1">
    <citation type="journal article" date="2013" name="Stand. Genomic Sci.">
        <title>Complete genome sequence of Desulfocapsa sulfexigens, a marine deltaproteobacterium specialized in disproportionating inorganic sulfur compounds.</title>
        <authorList>
            <person name="Finster K.W."/>
            <person name="Kjeldsen K.U."/>
            <person name="Kube M."/>
            <person name="Reinhardt R."/>
            <person name="Mussmann M."/>
            <person name="Amann R."/>
            <person name="Schreiber L."/>
        </authorList>
    </citation>
    <scope>NUCLEOTIDE SEQUENCE [LARGE SCALE GENOMIC DNA]</scope>
    <source>
        <strain evidence="3">DSM 10523 / SB164P1</strain>
    </source>
</reference>
<dbReference type="InterPro" id="IPR020103">
    <property type="entry name" value="PsdUridine_synth_cat_dom_sf"/>
</dbReference>
<dbReference type="PANTHER" id="PTHR21600">
    <property type="entry name" value="MITOCHONDRIAL RNA PSEUDOURIDINE SYNTHASE"/>
    <property type="match status" value="1"/>
</dbReference>
<protein>
    <submittedName>
        <fullName evidence="2">23S RNA-specific pseudouridylate synthase</fullName>
    </submittedName>
</protein>
<feature type="domain" description="Pseudouridine synthase RsuA/RluA-like" evidence="1">
    <location>
        <begin position="13"/>
        <end position="162"/>
    </location>
</feature>
<evidence type="ECO:0000313" key="3">
    <source>
        <dbReference type="Proteomes" id="UP000011721"/>
    </source>
</evidence>
<dbReference type="Pfam" id="PF00849">
    <property type="entry name" value="PseudoU_synth_2"/>
    <property type="match status" value="1"/>
</dbReference>
<dbReference type="KEGG" id="dsf:UWK_01387"/>
<dbReference type="PANTHER" id="PTHR21600:SF89">
    <property type="entry name" value="RIBOSOMAL LARGE SUBUNIT PSEUDOURIDINE SYNTHASE A"/>
    <property type="match status" value="1"/>
</dbReference>
<gene>
    <name evidence="2" type="ordered locus">UWK_01387</name>
</gene>
<dbReference type="GO" id="GO:0000455">
    <property type="term" value="P:enzyme-directed rRNA pseudouridine synthesis"/>
    <property type="evidence" value="ECO:0007669"/>
    <property type="project" value="TreeGrafter"/>
</dbReference>
<accession>M1P8G5</accession>
<dbReference type="CDD" id="cd02869">
    <property type="entry name" value="PseudoU_synth_RluA_like"/>
    <property type="match status" value="1"/>
</dbReference>
<dbReference type="GO" id="GO:0003723">
    <property type="term" value="F:RNA binding"/>
    <property type="evidence" value="ECO:0007669"/>
    <property type="project" value="InterPro"/>
</dbReference>
<dbReference type="Gene3D" id="3.30.2350.10">
    <property type="entry name" value="Pseudouridine synthase"/>
    <property type="match status" value="1"/>
</dbReference>
<dbReference type="InterPro" id="IPR050188">
    <property type="entry name" value="RluA_PseudoU_synthase"/>
</dbReference>
<dbReference type="STRING" id="1167006.UWK_01387"/>
<dbReference type="GO" id="GO:0009982">
    <property type="term" value="F:pseudouridine synthase activity"/>
    <property type="evidence" value="ECO:0007669"/>
    <property type="project" value="InterPro"/>
</dbReference>
<dbReference type="PATRIC" id="fig|1167006.5.peg.1529"/>
<organism evidence="2 3">
    <name type="scientific">Desulfocapsa sulfexigens (strain DSM 10523 / SB164P1)</name>
    <dbReference type="NCBI Taxonomy" id="1167006"/>
    <lineage>
        <taxon>Bacteria</taxon>
        <taxon>Pseudomonadati</taxon>
        <taxon>Thermodesulfobacteriota</taxon>
        <taxon>Desulfobulbia</taxon>
        <taxon>Desulfobulbales</taxon>
        <taxon>Desulfocapsaceae</taxon>
        <taxon>Desulfocapsa</taxon>
    </lineage>
</organism>
<dbReference type="RefSeq" id="WP_015403638.1">
    <property type="nucleotide sequence ID" value="NC_020304.1"/>
</dbReference>
<keyword evidence="3" id="KW-1185">Reference proteome</keyword>
<dbReference type="Proteomes" id="UP000011721">
    <property type="component" value="Chromosome"/>
</dbReference>
<dbReference type="AlphaFoldDB" id="M1P8G5"/>
<evidence type="ECO:0000259" key="1">
    <source>
        <dbReference type="Pfam" id="PF00849"/>
    </source>
</evidence>
<dbReference type="EMBL" id="CP003985">
    <property type="protein sequence ID" value="AGF77947.1"/>
    <property type="molecule type" value="Genomic_DNA"/>
</dbReference>
<dbReference type="InterPro" id="IPR006224">
    <property type="entry name" value="PsdUridine_synth_RluA-like_CS"/>
</dbReference>
<proteinExistence type="predicted"/>
<dbReference type="OrthoDB" id="128480at2"/>
<evidence type="ECO:0000313" key="2">
    <source>
        <dbReference type="EMBL" id="AGF77947.1"/>
    </source>
</evidence>
<dbReference type="InterPro" id="IPR006145">
    <property type="entry name" value="PsdUridine_synth_RsuA/RluA"/>
</dbReference>
<dbReference type="GO" id="GO:0140098">
    <property type="term" value="F:catalytic activity, acting on RNA"/>
    <property type="evidence" value="ECO:0007669"/>
    <property type="project" value="UniProtKB-ARBA"/>
</dbReference>
<dbReference type="eggNOG" id="COG0564">
    <property type="taxonomic scope" value="Bacteria"/>
</dbReference>